<feature type="transmembrane region" description="Helical" evidence="1">
    <location>
        <begin position="503"/>
        <end position="521"/>
    </location>
</feature>
<sequence length="539" mass="60129">MIDELTTVAAPLAPHLSKRKRRALTWTPPFLHGSIDVGLLLFLLLFLDVKVAVKIPALILAFLYQPAFSKKIPPFYIGIILLTVVEWLLHRGSVPPHYDLVAALALFGWILCAGAAQQVRGFSEGDVERTLTVFFLINILVSLCELGRIMWEIKALNPYLYQGMYQKYFIRTGDFIRGVTFDTSTTNALINAFGVVFFLTRRKGWMMLCCMGCLLLTGSNFTNLLLLVVMAWMFIFRSDRLQKGGIVLCVLMGVIFMGKVTPQNQAYVDETFDRWMHRTQNDQATTAGAGPSDREMFARHYMDSVQQAGIARIKAQTVAPAWTAKPEIPQPDINSAPYQSRADTTDEQRRVQQFVAAHLSGLPRSSATGLPQNGHVPGKVLALKDLVSFYREHPTRVFLGDGPGNFSSKLAFRATGLGVAGGYPGRWTYIHPDFLKYHLDLFLAYFSRPKESHSLVNTPDSVPGQLLGEYGLLGLGLFVGGYLVFFARKAVRADRLRGKTNAAAWPLLGLMAGAFCMGYWFEQLSIVVLFELMIYMDGV</sequence>
<feature type="transmembrane region" description="Helical" evidence="1">
    <location>
        <begin position="100"/>
        <end position="119"/>
    </location>
</feature>
<feature type="transmembrane region" description="Helical" evidence="1">
    <location>
        <begin position="205"/>
        <end position="232"/>
    </location>
</feature>
<evidence type="ECO:0000313" key="2">
    <source>
        <dbReference type="EMBL" id="TDW96612.1"/>
    </source>
</evidence>
<evidence type="ECO:0008006" key="4">
    <source>
        <dbReference type="Google" id="ProtNLM"/>
    </source>
</evidence>
<reference evidence="2 3" key="1">
    <citation type="submission" date="2019-03" db="EMBL/GenBank/DDBJ databases">
        <title>Genomic Encyclopedia of Type Strains, Phase IV (KMG-IV): sequencing the most valuable type-strain genomes for metagenomic binning, comparative biology and taxonomic classification.</title>
        <authorList>
            <person name="Goeker M."/>
        </authorList>
    </citation>
    <scope>NUCLEOTIDE SEQUENCE [LARGE SCALE GENOMIC DNA]</scope>
    <source>
        <strain evidence="2 3">DSM 100059</strain>
    </source>
</reference>
<dbReference type="RefSeq" id="WP_133997353.1">
    <property type="nucleotide sequence ID" value="NZ_SODV01000002.1"/>
</dbReference>
<feature type="transmembrane region" description="Helical" evidence="1">
    <location>
        <begin position="75"/>
        <end position="94"/>
    </location>
</feature>
<organism evidence="2 3">
    <name type="scientific">Dinghuibacter silviterrae</name>
    <dbReference type="NCBI Taxonomy" id="1539049"/>
    <lineage>
        <taxon>Bacteria</taxon>
        <taxon>Pseudomonadati</taxon>
        <taxon>Bacteroidota</taxon>
        <taxon>Chitinophagia</taxon>
        <taxon>Chitinophagales</taxon>
        <taxon>Chitinophagaceae</taxon>
        <taxon>Dinghuibacter</taxon>
    </lineage>
</organism>
<dbReference type="OrthoDB" id="1432372at2"/>
<keyword evidence="1" id="KW-0472">Membrane</keyword>
<evidence type="ECO:0000313" key="3">
    <source>
        <dbReference type="Proteomes" id="UP000294498"/>
    </source>
</evidence>
<keyword evidence="1" id="KW-1133">Transmembrane helix</keyword>
<accession>A0A4V3GKQ5</accession>
<gene>
    <name evidence="2" type="ORF">EDB95_4445</name>
</gene>
<protein>
    <recommendedName>
        <fullName evidence="4">O-antigen ligase-like membrane protein</fullName>
    </recommendedName>
</protein>
<feature type="transmembrane region" description="Helical" evidence="1">
    <location>
        <begin position="131"/>
        <end position="151"/>
    </location>
</feature>
<comment type="caution">
    <text evidence="2">The sequence shown here is derived from an EMBL/GenBank/DDBJ whole genome shotgun (WGS) entry which is preliminary data.</text>
</comment>
<dbReference type="AlphaFoldDB" id="A0A4V3GKQ5"/>
<keyword evidence="1" id="KW-0812">Transmembrane</keyword>
<dbReference type="Proteomes" id="UP000294498">
    <property type="component" value="Unassembled WGS sequence"/>
</dbReference>
<proteinExistence type="predicted"/>
<feature type="transmembrane region" description="Helical" evidence="1">
    <location>
        <begin position="39"/>
        <end position="63"/>
    </location>
</feature>
<keyword evidence="3" id="KW-1185">Reference proteome</keyword>
<dbReference type="EMBL" id="SODV01000002">
    <property type="protein sequence ID" value="TDW96612.1"/>
    <property type="molecule type" value="Genomic_DNA"/>
</dbReference>
<evidence type="ECO:0000256" key="1">
    <source>
        <dbReference type="SAM" id="Phobius"/>
    </source>
</evidence>
<name>A0A4V3GKQ5_9BACT</name>
<feature type="transmembrane region" description="Helical" evidence="1">
    <location>
        <begin position="470"/>
        <end position="491"/>
    </location>
</feature>